<feature type="transmembrane region" description="Helical" evidence="1">
    <location>
        <begin position="58"/>
        <end position="78"/>
    </location>
</feature>
<keyword evidence="3" id="KW-1185">Reference proteome</keyword>
<accession>A1HTS6</accession>
<dbReference type="EMBL" id="AAWL01000028">
    <property type="protein sequence ID" value="EAX46579.1"/>
    <property type="molecule type" value="Genomic_DNA"/>
</dbReference>
<reference evidence="2 3" key="1">
    <citation type="submission" date="2007-01" db="EMBL/GenBank/DDBJ databases">
        <title>Annotation of the draft genome assembly of Thermosinus carboxydivorans Nor1.</title>
        <authorList>
            <consortium name="US DOE Joint Genome Institute (JGI-ORNL)"/>
            <person name="Larimer F."/>
            <person name="Land M."/>
            <person name="Hauser L."/>
        </authorList>
    </citation>
    <scope>NUCLEOTIDE SEQUENCE [LARGE SCALE GENOMIC DNA]</scope>
    <source>
        <strain evidence="2 3">Nor1</strain>
    </source>
</reference>
<dbReference type="OrthoDB" id="1685005at2"/>
<protein>
    <recommendedName>
        <fullName evidence="4">TIGR04086 family membrane protein</fullName>
    </recommendedName>
</protein>
<comment type="caution">
    <text evidence="2">The sequence shown here is derived from an EMBL/GenBank/DDBJ whole genome shotgun (WGS) entry which is preliminary data.</text>
</comment>
<dbReference type="Proteomes" id="UP000005139">
    <property type="component" value="Unassembled WGS sequence"/>
</dbReference>
<dbReference type="eggNOG" id="ENOG5032X6J">
    <property type="taxonomic scope" value="Bacteria"/>
</dbReference>
<keyword evidence="1" id="KW-0812">Transmembrane</keyword>
<name>A1HTS6_9FIRM</name>
<evidence type="ECO:0000256" key="1">
    <source>
        <dbReference type="SAM" id="Phobius"/>
    </source>
</evidence>
<dbReference type="AlphaFoldDB" id="A1HTS6"/>
<feature type="transmembrane region" description="Helical" evidence="1">
    <location>
        <begin position="112"/>
        <end position="137"/>
    </location>
</feature>
<evidence type="ECO:0008006" key="4">
    <source>
        <dbReference type="Google" id="ProtNLM"/>
    </source>
</evidence>
<organism evidence="2 3">
    <name type="scientific">Thermosinus carboxydivorans Nor1</name>
    <dbReference type="NCBI Taxonomy" id="401526"/>
    <lineage>
        <taxon>Bacteria</taxon>
        <taxon>Bacillati</taxon>
        <taxon>Bacillota</taxon>
        <taxon>Negativicutes</taxon>
        <taxon>Selenomonadales</taxon>
        <taxon>Sporomusaceae</taxon>
        <taxon>Thermosinus</taxon>
    </lineage>
</organism>
<feature type="transmembrane region" description="Helical" evidence="1">
    <location>
        <begin position="21"/>
        <end position="46"/>
    </location>
</feature>
<reference evidence="2 3" key="2">
    <citation type="submission" date="2007-01" db="EMBL/GenBank/DDBJ databases">
        <title>Sequencing of the draft genome and assembly of Thermosinus carboxydivorans Nor1.</title>
        <authorList>
            <consortium name="US DOE Joint Genome Institute (JGI-PGF)"/>
            <person name="Copeland A."/>
            <person name="Lucas S."/>
            <person name="Lapidus A."/>
            <person name="Barry K."/>
            <person name="Glavina del Rio T."/>
            <person name="Dalin E."/>
            <person name="Tice H."/>
            <person name="Bruce D."/>
            <person name="Pitluck S."/>
            <person name="Richardson P."/>
        </authorList>
    </citation>
    <scope>NUCLEOTIDE SEQUENCE [LARGE SCALE GENOMIC DNA]</scope>
    <source>
        <strain evidence="2 3">Nor1</strain>
    </source>
</reference>
<proteinExistence type="predicted"/>
<dbReference type="InterPro" id="IPR023804">
    <property type="entry name" value="DUF3792_TM"/>
</dbReference>
<gene>
    <name evidence="2" type="ORF">TcarDRAFT_0280</name>
</gene>
<dbReference type="NCBIfam" id="TIGR04086">
    <property type="entry name" value="TIGR04086_membr"/>
    <property type="match status" value="1"/>
</dbReference>
<sequence>MAKVSRRSRFNAPPQKAPGAIILMILKGLVVSLVVSLICTFFLSLISLVSDSSFVEHYLSYLMVCITVTSIFIGSAYATQKAQSMGLIIGMAIGLLYVLISVGIGVKLSPEPLSWLVLTNKFFAGLAAGALGGLVGVNL</sequence>
<dbReference type="Pfam" id="PF12670">
    <property type="entry name" value="DUF3792"/>
    <property type="match status" value="1"/>
</dbReference>
<dbReference type="RefSeq" id="WP_007290448.1">
    <property type="nucleotide sequence ID" value="NZ_AAWL01000028.1"/>
</dbReference>
<evidence type="ECO:0000313" key="3">
    <source>
        <dbReference type="Proteomes" id="UP000005139"/>
    </source>
</evidence>
<evidence type="ECO:0000313" key="2">
    <source>
        <dbReference type="EMBL" id="EAX46579.1"/>
    </source>
</evidence>
<keyword evidence="1" id="KW-0472">Membrane</keyword>
<keyword evidence="1" id="KW-1133">Transmembrane helix</keyword>
<feature type="transmembrane region" description="Helical" evidence="1">
    <location>
        <begin position="85"/>
        <end position="106"/>
    </location>
</feature>